<reference evidence="3" key="1">
    <citation type="submission" date="2017-12" db="EMBL/GenBank/DDBJ databases">
        <authorList>
            <person name="Diaz M."/>
        </authorList>
    </citation>
    <scope>NUCLEOTIDE SEQUENCE [LARGE SCALE GENOMIC DNA]</scope>
    <source>
        <strain evidence="3">FI11154</strain>
    </source>
</reference>
<feature type="transmembrane region" description="Helical" evidence="1">
    <location>
        <begin position="196"/>
        <end position="216"/>
    </location>
</feature>
<feature type="transmembrane region" description="Helical" evidence="1">
    <location>
        <begin position="9"/>
        <end position="28"/>
    </location>
</feature>
<accession>A0A2P9HJN8</accession>
<dbReference type="RefSeq" id="WP_109368159.1">
    <property type="nucleotide sequence ID" value="NZ_OOFM01000005.1"/>
</dbReference>
<protein>
    <submittedName>
        <fullName evidence="2">Probable transmembrane protein</fullName>
    </submittedName>
</protein>
<feature type="transmembrane region" description="Helical" evidence="1">
    <location>
        <begin position="40"/>
        <end position="60"/>
    </location>
</feature>
<dbReference type="EMBL" id="OOFM01000005">
    <property type="protein sequence ID" value="SPL64272.1"/>
    <property type="molecule type" value="Genomic_DNA"/>
</dbReference>
<dbReference type="Proteomes" id="UP000246073">
    <property type="component" value="Unassembled WGS sequence"/>
</dbReference>
<organism evidence="2 3">
    <name type="scientific">Ochrobactrum soli</name>
    <dbReference type="NCBI Taxonomy" id="2448455"/>
    <lineage>
        <taxon>Bacteria</taxon>
        <taxon>Pseudomonadati</taxon>
        <taxon>Pseudomonadota</taxon>
        <taxon>Alphaproteobacteria</taxon>
        <taxon>Hyphomicrobiales</taxon>
        <taxon>Brucellaceae</taxon>
        <taxon>Brucella/Ochrobactrum group</taxon>
        <taxon>Ochrobactrum</taxon>
    </lineage>
</organism>
<evidence type="ECO:0000256" key="1">
    <source>
        <dbReference type="SAM" id="Phobius"/>
    </source>
</evidence>
<name>A0A2P9HJN8_9HYPH</name>
<dbReference type="AlphaFoldDB" id="A0A2P9HJN8"/>
<evidence type="ECO:0000313" key="2">
    <source>
        <dbReference type="EMBL" id="SPL64272.1"/>
    </source>
</evidence>
<keyword evidence="1" id="KW-1133">Transmembrane helix</keyword>
<keyword evidence="1" id="KW-0472">Membrane</keyword>
<feature type="transmembrane region" description="Helical" evidence="1">
    <location>
        <begin position="99"/>
        <end position="118"/>
    </location>
</feature>
<dbReference type="InterPro" id="IPR009781">
    <property type="entry name" value="DUF1345"/>
</dbReference>
<feature type="transmembrane region" description="Helical" evidence="1">
    <location>
        <begin position="72"/>
        <end position="93"/>
    </location>
</feature>
<dbReference type="Pfam" id="PF07077">
    <property type="entry name" value="DUF1345"/>
    <property type="match status" value="1"/>
</dbReference>
<proteinExistence type="predicted"/>
<gene>
    <name evidence="2" type="ORF">OHAE_139</name>
</gene>
<evidence type="ECO:0000313" key="3">
    <source>
        <dbReference type="Proteomes" id="UP000246073"/>
    </source>
</evidence>
<sequence>MFLLRRHMSFYLAAIGGAAAFIIAWLFGSPLAPVIGADTFFVLYLVLALAAIPKLTAAFLKKHAAAADEPAWIIFLVTFATVIVAVASLFILLNRQPNADALALVTTLASVPLGWATIHMMTAIHYAHAFWQPQEPAGDDNGHASRHRGGFDFPGTQEPSGWDFAYFAYVIGMTAQTSDTGVTTTAMRRLTLMHSVVSYFFNTILVAAAVNAAVALGS</sequence>
<keyword evidence="1 2" id="KW-0812">Transmembrane</keyword>